<dbReference type="AlphaFoldDB" id="A0AAN9IES7"/>
<keyword evidence="2" id="KW-1185">Reference proteome</keyword>
<comment type="caution">
    <text evidence="1">The sequence shown here is derived from an EMBL/GenBank/DDBJ whole genome shotgun (WGS) entry which is preliminary data.</text>
</comment>
<evidence type="ECO:0000313" key="1">
    <source>
        <dbReference type="EMBL" id="KAK7275679.1"/>
    </source>
</evidence>
<dbReference type="PANTHER" id="PTHR38542:SF2">
    <property type="entry name" value="REPLICATION FACTOR A C-TERMINAL DOMAIN-CONTAINING PROTEIN"/>
    <property type="match status" value="1"/>
</dbReference>
<protein>
    <submittedName>
        <fullName evidence="1">Uncharacterized protein</fullName>
    </submittedName>
</protein>
<dbReference type="PANTHER" id="PTHR38542">
    <property type="entry name" value="OS04G0450500 PROTEIN"/>
    <property type="match status" value="1"/>
</dbReference>
<accession>A0AAN9IES7</accession>
<dbReference type="Proteomes" id="UP001372338">
    <property type="component" value="Unassembled WGS sequence"/>
</dbReference>
<organism evidence="1 2">
    <name type="scientific">Crotalaria pallida</name>
    <name type="common">Smooth rattlebox</name>
    <name type="synonym">Crotalaria striata</name>
    <dbReference type="NCBI Taxonomy" id="3830"/>
    <lineage>
        <taxon>Eukaryota</taxon>
        <taxon>Viridiplantae</taxon>
        <taxon>Streptophyta</taxon>
        <taxon>Embryophyta</taxon>
        <taxon>Tracheophyta</taxon>
        <taxon>Spermatophyta</taxon>
        <taxon>Magnoliopsida</taxon>
        <taxon>eudicotyledons</taxon>
        <taxon>Gunneridae</taxon>
        <taxon>Pentapetalae</taxon>
        <taxon>rosids</taxon>
        <taxon>fabids</taxon>
        <taxon>Fabales</taxon>
        <taxon>Fabaceae</taxon>
        <taxon>Papilionoideae</taxon>
        <taxon>50 kb inversion clade</taxon>
        <taxon>genistoids sensu lato</taxon>
        <taxon>core genistoids</taxon>
        <taxon>Crotalarieae</taxon>
        <taxon>Crotalaria</taxon>
    </lineage>
</organism>
<sequence>MNFLILGGYSCNLVVERNEQIFLFSSIAFLCKSFKVGQQVMRTDIRVGDETTPYFGVSLWQKDMWSKVAAGDVVLLQNFKIAKYGDVVEARTVQWSSLLCLIHPYESLISQGVVELMTGCSHVGITTKDKLRRLIKWVQQSRSSICNIKLQSDQQIEYVPKNWKVLEERMPWDCFSLLEVSQLTTSCKATVCASIGEIIPLLTARNIGETEKEKIFLSRKVYKSEDNNLVGHLLCIGCQFEQNAIPLICSKSSSHLHAVGSIYRPFMLYVCDESDYMPVLVKNKAAEILFGNIKAEKVYSSYREQILNTNLGQSHNLKDVDQGARFANNLRLSGEACSSSSAIDAVKSLQMAEKHLRVKKLNFYHVWLIFLKMLLQQGKNSPLKFEIIVDPDLNIENGKFEMVSSIMPCFGTK</sequence>
<reference evidence="1 2" key="1">
    <citation type="submission" date="2024-01" db="EMBL/GenBank/DDBJ databases">
        <title>The genomes of 5 underutilized Papilionoideae crops provide insights into root nodulation and disease resistanc.</title>
        <authorList>
            <person name="Yuan L."/>
        </authorList>
    </citation>
    <scope>NUCLEOTIDE SEQUENCE [LARGE SCALE GENOMIC DNA]</scope>
    <source>
        <strain evidence="1">ZHUSHIDOU_FW_LH</strain>
        <tissue evidence="1">Leaf</tissue>
    </source>
</reference>
<dbReference type="EMBL" id="JAYWIO010000003">
    <property type="protein sequence ID" value="KAK7275679.1"/>
    <property type="molecule type" value="Genomic_DNA"/>
</dbReference>
<gene>
    <name evidence="1" type="ORF">RIF29_16800</name>
</gene>
<proteinExistence type="predicted"/>
<name>A0AAN9IES7_CROPI</name>
<evidence type="ECO:0000313" key="2">
    <source>
        <dbReference type="Proteomes" id="UP001372338"/>
    </source>
</evidence>